<dbReference type="RefSeq" id="WP_103078220.1">
    <property type="nucleotide sequence ID" value="NZ_AZRM01000010.1"/>
</dbReference>
<keyword evidence="2" id="KW-1185">Reference proteome</keyword>
<dbReference type="CDD" id="cd06233">
    <property type="entry name" value="M14-like"/>
    <property type="match status" value="1"/>
</dbReference>
<organism evidence="1 2">
    <name type="scientific">Petrotoga miotherma DSM 10691</name>
    <dbReference type="NCBI Taxonomy" id="1434326"/>
    <lineage>
        <taxon>Bacteria</taxon>
        <taxon>Thermotogati</taxon>
        <taxon>Thermotogota</taxon>
        <taxon>Thermotogae</taxon>
        <taxon>Petrotogales</taxon>
        <taxon>Petrotogaceae</taxon>
        <taxon>Petrotoga</taxon>
    </lineage>
</organism>
<comment type="caution">
    <text evidence="1">The sequence shown here is derived from an EMBL/GenBank/DDBJ whole genome shotgun (WGS) entry which is preliminary data.</text>
</comment>
<dbReference type="EMBL" id="AZRM01000010">
    <property type="protein sequence ID" value="PNS01841.1"/>
    <property type="molecule type" value="Genomic_DNA"/>
</dbReference>
<dbReference type="Proteomes" id="UP000236199">
    <property type="component" value="Unassembled WGS sequence"/>
</dbReference>
<evidence type="ECO:0000313" key="2">
    <source>
        <dbReference type="Proteomes" id="UP000236199"/>
    </source>
</evidence>
<dbReference type="Gene3D" id="3.40.630.10">
    <property type="entry name" value="Zn peptidases"/>
    <property type="match status" value="1"/>
</dbReference>
<dbReference type="AlphaFoldDB" id="A0A2K1PGA9"/>
<accession>A0A2K1PGA9</accession>
<proteinExistence type="predicted"/>
<dbReference type="Pfam" id="PF10994">
    <property type="entry name" value="DUF2817"/>
    <property type="match status" value="1"/>
</dbReference>
<dbReference type="InterPro" id="IPR021259">
    <property type="entry name" value="DUF2817"/>
</dbReference>
<protein>
    <recommendedName>
        <fullName evidence="3">Deacylase</fullName>
    </recommendedName>
</protein>
<gene>
    <name evidence="1" type="ORF">X928_01960</name>
</gene>
<name>A0A2K1PGA9_9BACT</name>
<evidence type="ECO:0008006" key="3">
    <source>
        <dbReference type="Google" id="ProtNLM"/>
    </source>
</evidence>
<evidence type="ECO:0000313" key="1">
    <source>
        <dbReference type="EMBL" id="PNS01841.1"/>
    </source>
</evidence>
<sequence length="364" mass="43131">MYDYSYDFDKCRKNFYTFENELNKYYSTVSNDSYSIEEDSYIDSFLCQNEGNRKLFLITTGEHGIEGYAGNVFMQIFVKEFLHRIKNQEISLFLIHSLNPWGMRHKRRVNENNVDLNRNFLYQNEDLSNESYKKMKRYFTKKRPVGVLDSSLIVGFFELLPYLLKLGSKGIKEALTKGQYVDNKSVYYGGKKEEKSTKYIKEIYEKVFNTYDFILHLDIHTGAGPKDKLLIVNSAFDKEDCNTREKQFDYSPITQAKKETFYSINGDMIDYIHKKYQSTSNFYSTCLEFGTYGEGLMGQLKSIKSLVLENQAWWYGAKSVRVRSKVDKLFREMFFPERNDWRSSFEEDTKKALNGILKYFEFFK</sequence>
<reference evidence="1 2" key="1">
    <citation type="submission" date="2013-12" db="EMBL/GenBank/DDBJ databases">
        <title>Comparative genomics of Petrotoga isolates.</title>
        <authorList>
            <person name="Nesbo C.L."/>
            <person name="Charchuk R."/>
            <person name="Chow K."/>
        </authorList>
    </citation>
    <scope>NUCLEOTIDE SEQUENCE [LARGE SCALE GENOMIC DNA]</scope>
    <source>
        <strain evidence="1 2">DSM 10691</strain>
    </source>
</reference>
<dbReference type="SUPFAM" id="SSF53187">
    <property type="entry name" value="Zn-dependent exopeptidases"/>
    <property type="match status" value="1"/>
</dbReference>
<dbReference type="OrthoDB" id="4014363at2"/>